<dbReference type="InterPro" id="IPR052509">
    <property type="entry name" value="Metal_resp_DNA-bind_regulator"/>
</dbReference>
<evidence type="ECO:0000313" key="3">
    <source>
        <dbReference type="EMBL" id="GII93740.1"/>
    </source>
</evidence>
<dbReference type="Gene3D" id="1.10.10.10">
    <property type="entry name" value="Winged helix-like DNA-binding domain superfamily/Winged helix DNA-binding domain"/>
    <property type="match status" value="1"/>
</dbReference>
<reference evidence="3" key="1">
    <citation type="submission" date="2021-01" db="EMBL/GenBank/DDBJ databases">
        <title>Whole genome shotgun sequence of Sinosporangium siamense NBRC 109515.</title>
        <authorList>
            <person name="Komaki H."/>
            <person name="Tamura T."/>
        </authorList>
    </citation>
    <scope>NUCLEOTIDE SEQUENCE</scope>
    <source>
        <strain evidence="3">NBRC 109515</strain>
    </source>
</reference>
<dbReference type="InterPro" id="IPR005149">
    <property type="entry name" value="Tscrpt_reg_PadR_N"/>
</dbReference>
<sequence length="105" mass="10777">MNVDTEDGRLDEALLVVLRGGPMHGHAIVEALRERNGGALGTPIGAVYPALRRLERAGAVVGAWGTAGGRRRRFYRLASGGAASGSPRRAAPGGVWGGEAFGPAC</sequence>
<feature type="compositionally biased region" description="Gly residues" evidence="1">
    <location>
        <begin position="94"/>
        <end position="105"/>
    </location>
</feature>
<evidence type="ECO:0000313" key="4">
    <source>
        <dbReference type="Proteomes" id="UP000606172"/>
    </source>
</evidence>
<dbReference type="Pfam" id="PF03551">
    <property type="entry name" value="PadR"/>
    <property type="match status" value="1"/>
</dbReference>
<dbReference type="PANTHER" id="PTHR33169">
    <property type="entry name" value="PADR-FAMILY TRANSCRIPTIONAL REGULATOR"/>
    <property type="match status" value="1"/>
</dbReference>
<feature type="domain" description="Transcription regulator PadR N-terminal" evidence="2">
    <location>
        <begin position="14"/>
        <end position="82"/>
    </location>
</feature>
<protein>
    <recommendedName>
        <fullName evidence="2">Transcription regulator PadR N-terminal domain-containing protein</fullName>
    </recommendedName>
</protein>
<evidence type="ECO:0000259" key="2">
    <source>
        <dbReference type="Pfam" id="PF03551"/>
    </source>
</evidence>
<dbReference type="SUPFAM" id="SSF46785">
    <property type="entry name" value="Winged helix' DNA-binding domain"/>
    <property type="match status" value="1"/>
</dbReference>
<accession>A0A919RJ33</accession>
<dbReference type="Proteomes" id="UP000606172">
    <property type="component" value="Unassembled WGS sequence"/>
</dbReference>
<keyword evidence="4" id="KW-1185">Reference proteome</keyword>
<gene>
    <name evidence="3" type="ORF">Ssi02_39710</name>
</gene>
<dbReference type="RefSeq" id="WP_239129093.1">
    <property type="nucleotide sequence ID" value="NZ_BOOW01000026.1"/>
</dbReference>
<feature type="compositionally biased region" description="Low complexity" evidence="1">
    <location>
        <begin position="80"/>
        <end position="93"/>
    </location>
</feature>
<dbReference type="InterPro" id="IPR036390">
    <property type="entry name" value="WH_DNA-bd_sf"/>
</dbReference>
<dbReference type="EMBL" id="BOOW01000026">
    <property type="protein sequence ID" value="GII93740.1"/>
    <property type="molecule type" value="Genomic_DNA"/>
</dbReference>
<proteinExistence type="predicted"/>
<organism evidence="3 4">
    <name type="scientific">Sinosporangium siamense</name>
    <dbReference type="NCBI Taxonomy" id="1367973"/>
    <lineage>
        <taxon>Bacteria</taxon>
        <taxon>Bacillati</taxon>
        <taxon>Actinomycetota</taxon>
        <taxon>Actinomycetes</taxon>
        <taxon>Streptosporangiales</taxon>
        <taxon>Streptosporangiaceae</taxon>
        <taxon>Sinosporangium</taxon>
    </lineage>
</organism>
<dbReference type="PANTHER" id="PTHR33169:SF14">
    <property type="entry name" value="TRANSCRIPTIONAL REGULATOR RV3488"/>
    <property type="match status" value="1"/>
</dbReference>
<comment type="caution">
    <text evidence="3">The sequence shown here is derived from an EMBL/GenBank/DDBJ whole genome shotgun (WGS) entry which is preliminary data.</text>
</comment>
<evidence type="ECO:0000256" key="1">
    <source>
        <dbReference type="SAM" id="MobiDB-lite"/>
    </source>
</evidence>
<name>A0A919RJ33_9ACTN</name>
<dbReference type="AlphaFoldDB" id="A0A919RJ33"/>
<feature type="region of interest" description="Disordered" evidence="1">
    <location>
        <begin position="80"/>
        <end position="105"/>
    </location>
</feature>
<dbReference type="InterPro" id="IPR036388">
    <property type="entry name" value="WH-like_DNA-bd_sf"/>
</dbReference>